<dbReference type="PANTHER" id="PTHR43394">
    <property type="entry name" value="ATP-DEPENDENT PERMEASE MDL1, MITOCHONDRIAL"/>
    <property type="match status" value="1"/>
</dbReference>
<evidence type="ECO:0000256" key="7">
    <source>
        <dbReference type="ARBA" id="ARBA00022989"/>
    </source>
</evidence>
<dbReference type="InterPro" id="IPR017871">
    <property type="entry name" value="ABC_transporter-like_CS"/>
</dbReference>
<evidence type="ECO:0000259" key="10">
    <source>
        <dbReference type="PROSITE" id="PS50893"/>
    </source>
</evidence>
<reference evidence="12 13" key="1">
    <citation type="journal article" date="2015" name="Nature">
        <title>rRNA introns, odd ribosomes, and small enigmatic genomes across a large radiation of phyla.</title>
        <authorList>
            <person name="Brown C.T."/>
            <person name="Hug L.A."/>
            <person name="Thomas B.C."/>
            <person name="Sharon I."/>
            <person name="Castelle C.J."/>
            <person name="Singh A."/>
            <person name="Wilkins M.J."/>
            <person name="Williams K.H."/>
            <person name="Banfield J.F."/>
        </authorList>
    </citation>
    <scope>NUCLEOTIDE SEQUENCE [LARGE SCALE GENOMIC DNA]</scope>
</reference>
<dbReference type="SUPFAM" id="SSF52540">
    <property type="entry name" value="P-loop containing nucleoside triphosphate hydrolases"/>
    <property type="match status" value="1"/>
</dbReference>
<keyword evidence="2" id="KW-0813">Transport</keyword>
<dbReference type="Pfam" id="PF00005">
    <property type="entry name" value="ABC_tran"/>
    <property type="match status" value="1"/>
</dbReference>
<feature type="domain" description="ABC transmembrane type-1" evidence="11">
    <location>
        <begin position="1"/>
        <end position="208"/>
    </location>
</feature>
<evidence type="ECO:0000313" key="12">
    <source>
        <dbReference type="EMBL" id="KKP91324.1"/>
    </source>
</evidence>
<sequence length="477" mass="53960">RLMEKVLKQDYNYLVKEKPSKILTVTLSDVNYVKSSFIQAIAFAITGIVLLIGSIFMMFSLNTKLATYVVIAVPAFVIILFLVIKNRFKIFAEVQKVRDSLNKVINENIKASMLVRVFVAEKTEIKKFTTQNTLSKNLGIDVTKIFALVIPAISALFFICSLLIIQIGGQESIAGRLPIGDISAFNLYVLIFIMPLISLSFMSTMLGQAMASLQRISDVLDREIDFKDGKEPLERINDIHIRKLSFKDEDIDILSNINFDLEKNQKIGIMGLTGSGKTLFLKHFLRAVEPTDGEILINGKDIKEYKSHDLRKEIGFCFQENFLINETIYENIRFGRDLKEKDVLKAARIADVDEFTKKLEKGYKTMAGEKGSNLSGGQKQRIMIARALVAHPSLLILDDITSRLDANTEGRVFENIKKNYPNISMILVSQKISSLKDCDQIYIFDEGKISESGTHDELLKTSSLYREIELSQSNYDE</sequence>
<dbReference type="FunFam" id="3.40.50.300:FF:000854">
    <property type="entry name" value="Multidrug ABC transporter ATP-binding protein"/>
    <property type="match status" value="1"/>
</dbReference>
<dbReference type="GO" id="GO:0005886">
    <property type="term" value="C:plasma membrane"/>
    <property type="evidence" value="ECO:0007669"/>
    <property type="project" value="UniProtKB-SubCell"/>
</dbReference>
<dbReference type="GO" id="GO:0015421">
    <property type="term" value="F:ABC-type oligopeptide transporter activity"/>
    <property type="evidence" value="ECO:0007669"/>
    <property type="project" value="TreeGrafter"/>
</dbReference>
<evidence type="ECO:0000259" key="11">
    <source>
        <dbReference type="PROSITE" id="PS50929"/>
    </source>
</evidence>
<protein>
    <submittedName>
        <fullName evidence="12">ABC transporter related protein</fullName>
    </submittedName>
</protein>
<evidence type="ECO:0000256" key="1">
    <source>
        <dbReference type="ARBA" id="ARBA00004651"/>
    </source>
</evidence>
<feature type="transmembrane region" description="Helical" evidence="9">
    <location>
        <begin position="37"/>
        <end position="59"/>
    </location>
</feature>
<comment type="caution">
    <text evidence="12">The sequence shown here is derived from an EMBL/GenBank/DDBJ whole genome shotgun (WGS) entry which is preliminary data.</text>
</comment>
<evidence type="ECO:0000256" key="6">
    <source>
        <dbReference type="ARBA" id="ARBA00022840"/>
    </source>
</evidence>
<dbReference type="PROSITE" id="PS50929">
    <property type="entry name" value="ABC_TM1F"/>
    <property type="match status" value="1"/>
</dbReference>
<dbReference type="PANTHER" id="PTHR43394:SF1">
    <property type="entry name" value="ATP-BINDING CASSETTE SUB-FAMILY B MEMBER 10, MITOCHONDRIAL"/>
    <property type="match status" value="1"/>
</dbReference>
<dbReference type="Gene3D" id="3.40.50.300">
    <property type="entry name" value="P-loop containing nucleotide triphosphate hydrolases"/>
    <property type="match status" value="1"/>
</dbReference>
<dbReference type="InterPro" id="IPR011527">
    <property type="entry name" value="ABC1_TM_dom"/>
</dbReference>
<gene>
    <name evidence="12" type="ORF">UR96_C0032G0001</name>
</gene>
<dbReference type="InterPro" id="IPR003439">
    <property type="entry name" value="ABC_transporter-like_ATP-bd"/>
</dbReference>
<dbReference type="Gene3D" id="1.20.1560.10">
    <property type="entry name" value="ABC transporter type 1, transmembrane domain"/>
    <property type="match status" value="1"/>
</dbReference>
<feature type="domain" description="ABC transporter" evidence="10">
    <location>
        <begin position="239"/>
        <end position="471"/>
    </location>
</feature>
<keyword evidence="4 9" id="KW-0812">Transmembrane</keyword>
<proteinExistence type="predicted"/>
<dbReference type="GO" id="GO:0016887">
    <property type="term" value="F:ATP hydrolysis activity"/>
    <property type="evidence" value="ECO:0007669"/>
    <property type="project" value="InterPro"/>
</dbReference>
<dbReference type="InterPro" id="IPR003593">
    <property type="entry name" value="AAA+_ATPase"/>
</dbReference>
<dbReference type="SUPFAM" id="SSF90123">
    <property type="entry name" value="ABC transporter transmembrane region"/>
    <property type="match status" value="1"/>
</dbReference>
<feature type="non-terminal residue" evidence="12">
    <location>
        <position position="1"/>
    </location>
</feature>
<dbReference type="InterPro" id="IPR039421">
    <property type="entry name" value="Type_1_exporter"/>
</dbReference>
<feature type="transmembrane region" description="Helical" evidence="9">
    <location>
        <begin position="65"/>
        <end position="84"/>
    </location>
</feature>
<evidence type="ECO:0000256" key="2">
    <source>
        <dbReference type="ARBA" id="ARBA00022448"/>
    </source>
</evidence>
<name>A0A0G0DAL2_9BACT</name>
<dbReference type="InterPro" id="IPR027417">
    <property type="entry name" value="P-loop_NTPase"/>
</dbReference>
<evidence type="ECO:0000256" key="9">
    <source>
        <dbReference type="SAM" id="Phobius"/>
    </source>
</evidence>
<keyword evidence="3" id="KW-1003">Cell membrane</keyword>
<keyword evidence="8 9" id="KW-0472">Membrane</keyword>
<feature type="transmembrane region" description="Helical" evidence="9">
    <location>
        <begin position="145"/>
        <end position="167"/>
    </location>
</feature>
<organism evidence="12 13">
    <name type="scientific">candidate division WS6 bacterium GW2011_GWC1_36_11</name>
    <dbReference type="NCBI Taxonomy" id="1619090"/>
    <lineage>
        <taxon>Bacteria</taxon>
        <taxon>Candidatus Dojkabacteria</taxon>
    </lineage>
</organism>
<evidence type="ECO:0000256" key="8">
    <source>
        <dbReference type="ARBA" id="ARBA00023136"/>
    </source>
</evidence>
<keyword evidence="7 9" id="KW-1133">Transmembrane helix</keyword>
<feature type="transmembrane region" description="Helical" evidence="9">
    <location>
        <begin position="187"/>
        <end position="207"/>
    </location>
</feature>
<dbReference type="EMBL" id="LBRE01000032">
    <property type="protein sequence ID" value="KKP91324.1"/>
    <property type="molecule type" value="Genomic_DNA"/>
</dbReference>
<dbReference type="GO" id="GO:0005524">
    <property type="term" value="F:ATP binding"/>
    <property type="evidence" value="ECO:0007669"/>
    <property type="project" value="UniProtKB-KW"/>
</dbReference>
<evidence type="ECO:0000313" key="13">
    <source>
        <dbReference type="Proteomes" id="UP000034140"/>
    </source>
</evidence>
<keyword evidence="6" id="KW-0067">ATP-binding</keyword>
<dbReference type="Pfam" id="PF00664">
    <property type="entry name" value="ABC_membrane"/>
    <property type="match status" value="1"/>
</dbReference>
<keyword evidence="5" id="KW-0547">Nucleotide-binding</keyword>
<evidence type="ECO:0000256" key="5">
    <source>
        <dbReference type="ARBA" id="ARBA00022741"/>
    </source>
</evidence>
<dbReference type="SMART" id="SM00382">
    <property type="entry name" value="AAA"/>
    <property type="match status" value="1"/>
</dbReference>
<dbReference type="PROSITE" id="PS50893">
    <property type="entry name" value="ABC_TRANSPORTER_2"/>
    <property type="match status" value="1"/>
</dbReference>
<accession>A0A0G0DAL2</accession>
<dbReference type="AlphaFoldDB" id="A0A0G0DAL2"/>
<dbReference type="InterPro" id="IPR036640">
    <property type="entry name" value="ABC1_TM_sf"/>
</dbReference>
<dbReference type="PROSITE" id="PS00211">
    <property type="entry name" value="ABC_TRANSPORTER_1"/>
    <property type="match status" value="1"/>
</dbReference>
<comment type="subcellular location">
    <subcellularLocation>
        <location evidence="1">Cell membrane</location>
        <topology evidence="1">Multi-pass membrane protein</topology>
    </subcellularLocation>
</comment>
<evidence type="ECO:0000256" key="4">
    <source>
        <dbReference type="ARBA" id="ARBA00022692"/>
    </source>
</evidence>
<dbReference type="Proteomes" id="UP000034140">
    <property type="component" value="Unassembled WGS sequence"/>
</dbReference>
<evidence type="ECO:0000256" key="3">
    <source>
        <dbReference type="ARBA" id="ARBA00022475"/>
    </source>
</evidence>